<keyword evidence="7 9" id="KW-0482">Metalloprotease</keyword>
<feature type="region of interest" description="Disordered" evidence="10">
    <location>
        <begin position="20"/>
        <end position="60"/>
    </location>
</feature>
<keyword evidence="13" id="KW-1185">Reference proteome</keyword>
<reference evidence="13" key="1">
    <citation type="submission" date="2023-07" db="EMBL/GenBank/DDBJ databases">
        <title>30 novel species of actinomycetes from the DSMZ collection.</title>
        <authorList>
            <person name="Nouioui I."/>
        </authorList>
    </citation>
    <scope>NUCLEOTIDE SEQUENCE [LARGE SCALE GENOMIC DNA]</scope>
    <source>
        <strain evidence="13">DSM 44917</strain>
    </source>
</reference>
<dbReference type="CDD" id="cd14817">
    <property type="entry name" value="D-Ala-D-Ala_dipeptidase_VanX"/>
    <property type="match status" value="1"/>
</dbReference>
<keyword evidence="11" id="KW-0732">Signal</keyword>
<feature type="binding site" evidence="9">
    <location>
        <position position="244"/>
    </location>
    <ligand>
        <name>Zn(2+)</name>
        <dbReference type="ChEBI" id="CHEBI:29105"/>
        <note>catalytic</note>
    </ligand>
</feature>
<comment type="caution">
    <text evidence="12">The sequence shown here is derived from an EMBL/GenBank/DDBJ whole genome shotgun (WGS) entry which is preliminary data.</text>
</comment>
<dbReference type="Gene3D" id="3.30.1380.10">
    <property type="match status" value="1"/>
</dbReference>
<sequence length="274" mass="29494">MRRLTAAVLFAGLMCGAACSAPSPSGPAAASPPAGRSPAPEAAEPSEAAGPEGGRRGDGEAPAEFVALREAVPGVREDIRYAGADNFTGMPVDGYQEPACLLTEDAARALVRAREALAGEGLDLLVYDCYRPRRAVAAFLRWAADLSDTRTREEYYPRVPKTRLFEEGYLAERSGHSRGSTVDLTLVRADSGRPLDMGTPYDFLDPLSAPDSPEVTARQRAARDRLGEVMDAAGFGRARTEWWHFTLREEPFPETYFDFPVALSSLSSPPGALD</sequence>
<evidence type="ECO:0000256" key="3">
    <source>
        <dbReference type="ARBA" id="ARBA00022723"/>
    </source>
</evidence>
<keyword evidence="4 9" id="KW-0378">Hydrolase</keyword>
<dbReference type="InterPro" id="IPR009045">
    <property type="entry name" value="Zn_M74/Hedgehog-like"/>
</dbReference>
<dbReference type="Proteomes" id="UP001183388">
    <property type="component" value="Unassembled WGS sequence"/>
</dbReference>
<dbReference type="RefSeq" id="WP_311632872.1">
    <property type="nucleotide sequence ID" value="NZ_JAVREN010000049.1"/>
</dbReference>
<comment type="function">
    <text evidence="9">Catalyzes hydrolysis of the D-alanyl-D-alanine dipeptide.</text>
</comment>
<keyword evidence="5 9" id="KW-0862">Zinc</keyword>
<feature type="active site" description="Proton donor/acceptor" evidence="9">
    <location>
        <position position="241"/>
    </location>
</feature>
<keyword evidence="6 9" id="KW-0224">Dipeptidase</keyword>
<evidence type="ECO:0000313" key="13">
    <source>
        <dbReference type="Proteomes" id="UP001183388"/>
    </source>
</evidence>
<dbReference type="EMBL" id="JAVREN010000049">
    <property type="protein sequence ID" value="MDT0309904.1"/>
    <property type="molecule type" value="Genomic_DNA"/>
</dbReference>
<comment type="cofactor">
    <cofactor evidence="9">
        <name>Zn(2+)</name>
        <dbReference type="ChEBI" id="CHEBI:29105"/>
    </cofactor>
    <text evidence="9">Binds 1 zinc ion per subunit.</text>
</comment>
<feature type="signal peptide" evidence="11">
    <location>
        <begin position="1"/>
        <end position="20"/>
    </location>
</feature>
<comment type="catalytic activity">
    <reaction evidence="1 9">
        <text>D-alanyl-D-alanine + H2O = 2 D-alanine</text>
        <dbReference type="Rhea" id="RHEA:20661"/>
        <dbReference type="ChEBI" id="CHEBI:15377"/>
        <dbReference type="ChEBI" id="CHEBI:57416"/>
        <dbReference type="ChEBI" id="CHEBI:57822"/>
        <dbReference type="EC" id="3.4.13.22"/>
    </reaction>
</comment>
<feature type="binding site" evidence="9">
    <location>
        <position position="183"/>
    </location>
    <ligand>
        <name>Zn(2+)</name>
        <dbReference type="ChEBI" id="CHEBI:29105"/>
        <note>catalytic</note>
    </ligand>
</feature>
<dbReference type="Pfam" id="PF01427">
    <property type="entry name" value="Peptidase_M15"/>
    <property type="match status" value="1"/>
</dbReference>
<evidence type="ECO:0000256" key="1">
    <source>
        <dbReference type="ARBA" id="ARBA00001362"/>
    </source>
</evidence>
<feature type="binding site" evidence="9">
    <location>
        <position position="176"/>
    </location>
    <ligand>
        <name>Zn(2+)</name>
        <dbReference type="ChEBI" id="CHEBI:29105"/>
        <note>catalytic</note>
    </ligand>
</feature>
<evidence type="ECO:0000256" key="2">
    <source>
        <dbReference type="ARBA" id="ARBA00022670"/>
    </source>
</evidence>
<organism evidence="12 13">
    <name type="scientific">Streptomyces boetiae</name>
    <dbReference type="NCBI Taxonomy" id="3075541"/>
    <lineage>
        <taxon>Bacteria</taxon>
        <taxon>Bacillati</taxon>
        <taxon>Actinomycetota</taxon>
        <taxon>Actinomycetes</taxon>
        <taxon>Kitasatosporales</taxon>
        <taxon>Streptomycetaceae</taxon>
        <taxon>Streptomyces</taxon>
    </lineage>
</organism>
<evidence type="ECO:0000256" key="11">
    <source>
        <dbReference type="SAM" id="SignalP"/>
    </source>
</evidence>
<name>A0ABU2LE83_9ACTN</name>
<feature type="chain" id="PRO_5046078800" description="D-alanyl-D-alanine dipeptidase" evidence="11">
    <location>
        <begin position="21"/>
        <end position="274"/>
    </location>
</feature>
<evidence type="ECO:0000313" key="12">
    <source>
        <dbReference type="EMBL" id="MDT0309904.1"/>
    </source>
</evidence>
<protein>
    <recommendedName>
        <fullName evidence="9">D-alanyl-D-alanine dipeptidase</fullName>
        <shortName evidence="9">D-Ala-D-Ala dipeptidase</shortName>
        <ecNumber evidence="9">3.4.13.22</ecNumber>
    </recommendedName>
</protein>
<dbReference type="InterPro" id="IPR000755">
    <property type="entry name" value="A_A_dipeptidase"/>
</dbReference>
<gene>
    <name evidence="12" type="ORF">RM780_23540</name>
</gene>
<keyword evidence="2 9" id="KW-0645">Protease</keyword>
<evidence type="ECO:0000256" key="6">
    <source>
        <dbReference type="ARBA" id="ARBA00022997"/>
    </source>
</evidence>
<keyword evidence="8" id="KW-0961">Cell wall biogenesis/degradation</keyword>
<evidence type="ECO:0000256" key="4">
    <source>
        <dbReference type="ARBA" id="ARBA00022801"/>
    </source>
</evidence>
<comment type="similarity">
    <text evidence="9">Belongs to the peptidase M15D family.</text>
</comment>
<proteinExistence type="inferred from homology"/>
<accession>A0ABU2LE83</accession>
<evidence type="ECO:0000256" key="8">
    <source>
        <dbReference type="ARBA" id="ARBA00023316"/>
    </source>
</evidence>
<keyword evidence="3 9" id="KW-0479">Metal-binding</keyword>
<dbReference type="PANTHER" id="PTHR43126:SF1">
    <property type="entry name" value="D-ALANYL-D-ALANINE DIPEPTIDASE"/>
    <property type="match status" value="1"/>
</dbReference>
<evidence type="ECO:0000256" key="7">
    <source>
        <dbReference type="ARBA" id="ARBA00023049"/>
    </source>
</evidence>
<dbReference type="PANTHER" id="PTHR43126">
    <property type="entry name" value="D-ALANYL-D-ALANINE DIPEPTIDASE"/>
    <property type="match status" value="1"/>
</dbReference>
<evidence type="ECO:0000256" key="10">
    <source>
        <dbReference type="SAM" id="MobiDB-lite"/>
    </source>
</evidence>
<dbReference type="SUPFAM" id="SSF55166">
    <property type="entry name" value="Hedgehog/DD-peptidase"/>
    <property type="match status" value="1"/>
</dbReference>
<dbReference type="EC" id="3.4.13.22" evidence="9"/>
<evidence type="ECO:0000256" key="5">
    <source>
        <dbReference type="ARBA" id="ARBA00022833"/>
    </source>
</evidence>
<dbReference type="HAMAP" id="MF_01924">
    <property type="entry name" value="A_A_dipeptidase"/>
    <property type="match status" value="1"/>
</dbReference>
<evidence type="ECO:0000256" key="9">
    <source>
        <dbReference type="HAMAP-Rule" id="MF_01924"/>
    </source>
</evidence>
<feature type="site" description="Transition state stabilizer" evidence="9">
    <location>
        <position position="131"/>
    </location>
</feature>
<feature type="compositionally biased region" description="Low complexity" evidence="10">
    <location>
        <begin position="20"/>
        <end position="50"/>
    </location>
</feature>